<evidence type="ECO:0000256" key="6">
    <source>
        <dbReference type="RuleBase" id="RU362028"/>
    </source>
</evidence>
<feature type="active site" evidence="4">
    <location>
        <position position="145"/>
    </location>
</feature>
<evidence type="ECO:0000256" key="1">
    <source>
        <dbReference type="ARBA" id="ARBA00000073"/>
    </source>
</evidence>
<dbReference type="InterPro" id="IPR050188">
    <property type="entry name" value="RluA_PseudoU_synthase"/>
</dbReference>
<sequence>MKEVRITENEAKQRVDRFLKKYLPKAPLGLIYKFLRTKKIKVNGKKVKPNYRLQPGDMLQFHTDIDLDQFFEKIKFKYYDREFGIIYEDEHLLIVDKPSGLLVHSNHSGLQNTLNMQVLSYLIKKGEYKPELKTTFTPAPVNRLDRNTSGLVLFPKDYLSQQALNKMIRKRMIDKYYLTLVVGDLNQEQELKGYLYKDKKLNKVKILDYNKKGSLPIHTRYQVLKRFGKFTLLQVELITGRSHQIRSHLASIGHPIVGDPKYGNKRINKQVKEKWGLKYQFLHAYRLNFTRTIEPLKYLQNREFLAPLPENLRKIENQL</sequence>
<accession>A0A3Q9HPM6</accession>
<dbReference type="InterPro" id="IPR020103">
    <property type="entry name" value="PsdUridine_synth_cat_dom_sf"/>
</dbReference>
<evidence type="ECO:0000256" key="3">
    <source>
        <dbReference type="ARBA" id="ARBA00023235"/>
    </source>
</evidence>
<dbReference type="GO" id="GO:0003723">
    <property type="term" value="F:RNA binding"/>
    <property type="evidence" value="ECO:0007669"/>
    <property type="project" value="UniProtKB-KW"/>
</dbReference>
<dbReference type="NCBIfam" id="TIGR00005">
    <property type="entry name" value="rluA_subfam"/>
    <property type="match status" value="1"/>
</dbReference>
<dbReference type="SUPFAM" id="SSF55174">
    <property type="entry name" value="Alpha-L RNA-binding motif"/>
    <property type="match status" value="1"/>
</dbReference>
<dbReference type="SUPFAM" id="SSF55120">
    <property type="entry name" value="Pseudouridine synthase"/>
    <property type="match status" value="1"/>
</dbReference>
<gene>
    <name evidence="8" type="ORF">BBF96_04810</name>
</gene>
<dbReference type="PANTHER" id="PTHR21600:SF83">
    <property type="entry name" value="PSEUDOURIDYLATE SYNTHASE RPUSD4, MITOCHONDRIAL"/>
    <property type="match status" value="1"/>
</dbReference>
<keyword evidence="9" id="KW-1185">Reference proteome</keyword>
<keyword evidence="3 6" id="KW-0413">Isomerase</keyword>
<dbReference type="Gene3D" id="3.30.2350.10">
    <property type="entry name" value="Pseudouridine synthase"/>
    <property type="match status" value="1"/>
</dbReference>
<dbReference type="GO" id="GO:0000455">
    <property type="term" value="P:enzyme-directed rRNA pseudouridine synthesis"/>
    <property type="evidence" value="ECO:0007669"/>
    <property type="project" value="UniProtKB-ARBA"/>
</dbReference>
<dbReference type="GO" id="GO:0120159">
    <property type="term" value="F:rRNA pseudouridine synthase activity"/>
    <property type="evidence" value="ECO:0007669"/>
    <property type="project" value="UniProtKB-ARBA"/>
</dbReference>
<dbReference type="PROSITE" id="PS50889">
    <property type="entry name" value="S4"/>
    <property type="match status" value="1"/>
</dbReference>
<evidence type="ECO:0000313" key="9">
    <source>
        <dbReference type="Proteomes" id="UP000267250"/>
    </source>
</evidence>
<evidence type="ECO:0000259" key="7">
    <source>
        <dbReference type="SMART" id="SM00363"/>
    </source>
</evidence>
<organism evidence="8 9">
    <name type="scientific">Anoxybacter fermentans</name>
    <dbReference type="NCBI Taxonomy" id="1323375"/>
    <lineage>
        <taxon>Bacteria</taxon>
        <taxon>Bacillati</taxon>
        <taxon>Bacillota</taxon>
        <taxon>Clostridia</taxon>
        <taxon>Halanaerobiales</taxon>
        <taxon>Anoxybacter</taxon>
    </lineage>
</organism>
<name>A0A3Q9HPM6_9FIRM</name>
<keyword evidence="5" id="KW-0694">RNA-binding</keyword>
<evidence type="ECO:0000313" key="8">
    <source>
        <dbReference type="EMBL" id="AZR72772.1"/>
    </source>
</evidence>
<dbReference type="CDD" id="cd00165">
    <property type="entry name" value="S4"/>
    <property type="match status" value="1"/>
</dbReference>
<dbReference type="AlphaFoldDB" id="A0A3Q9HPM6"/>
<dbReference type="OrthoDB" id="9807829at2"/>
<dbReference type="InterPro" id="IPR006225">
    <property type="entry name" value="PsdUridine_synth_RluC/D"/>
</dbReference>
<dbReference type="InterPro" id="IPR002942">
    <property type="entry name" value="S4_RNA-bd"/>
</dbReference>
<evidence type="ECO:0000256" key="5">
    <source>
        <dbReference type="PROSITE-ProRule" id="PRU00182"/>
    </source>
</evidence>
<dbReference type="EC" id="5.4.99.-" evidence="6"/>
<comment type="similarity">
    <text evidence="2 6">Belongs to the pseudouridine synthase RluA family.</text>
</comment>
<dbReference type="RefSeq" id="WP_127016106.1">
    <property type="nucleotide sequence ID" value="NZ_CP016379.1"/>
</dbReference>
<dbReference type="InterPro" id="IPR006145">
    <property type="entry name" value="PsdUridine_synth_RsuA/RluA"/>
</dbReference>
<dbReference type="Pfam" id="PF01479">
    <property type="entry name" value="S4"/>
    <property type="match status" value="1"/>
</dbReference>
<dbReference type="PANTHER" id="PTHR21600">
    <property type="entry name" value="MITOCHONDRIAL RNA PSEUDOURIDINE SYNTHASE"/>
    <property type="match status" value="1"/>
</dbReference>
<dbReference type="Proteomes" id="UP000267250">
    <property type="component" value="Chromosome"/>
</dbReference>
<dbReference type="EMBL" id="CP016379">
    <property type="protein sequence ID" value="AZR72772.1"/>
    <property type="molecule type" value="Genomic_DNA"/>
</dbReference>
<protein>
    <recommendedName>
        <fullName evidence="6">Pseudouridine synthase</fullName>
        <ecNumber evidence="6">5.4.99.-</ecNumber>
    </recommendedName>
</protein>
<evidence type="ECO:0000256" key="4">
    <source>
        <dbReference type="PIRSR" id="PIRSR606225-1"/>
    </source>
</evidence>
<evidence type="ECO:0000256" key="2">
    <source>
        <dbReference type="ARBA" id="ARBA00010876"/>
    </source>
</evidence>
<dbReference type="Gene3D" id="3.10.290.10">
    <property type="entry name" value="RNA-binding S4 domain"/>
    <property type="match status" value="1"/>
</dbReference>
<reference evidence="8 9" key="1">
    <citation type="submission" date="2016-07" db="EMBL/GenBank/DDBJ databases">
        <title>Genome and transcriptome analysis of iron-reducing fermentative bacteria Anoxybacter fermentans.</title>
        <authorList>
            <person name="Zeng X."/>
            <person name="Shao Z."/>
        </authorList>
    </citation>
    <scope>NUCLEOTIDE SEQUENCE [LARGE SCALE GENOMIC DNA]</scope>
    <source>
        <strain evidence="8 9">DY22613</strain>
    </source>
</reference>
<feature type="domain" description="RNA-binding S4" evidence="7">
    <location>
        <begin position="13"/>
        <end position="75"/>
    </location>
</feature>
<dbReference type="Pfam" id="PF00849">
    <property type="entry name" value="PseudoU_synth_2"/>
    <property type="match status" value="1"/>
</dbReference>
<proteinExistence type="inferred from homology"/>
<dbReference type="CDD" id="cd02869">
    <property type="entry name" value="PseudoU_synth_RluA_like"/>
    <property type="match status" value="1"/>
</dbReference>
<comment type="catalytic activity">
    <reaction evidence="1 6">
        <text>a uridine in RNA = a pseudouridine in RNA</text>
        <dbReference type="Rhea" id="RHEA:48348"/>
        <dbReference type="Rhea" id="RHEA-COMP:12068"/>
        <dbReference type="Rhea" id="RHEA-COMP:12069"/>
        <dbReference type="ChEBI" id="CHEBI:65314"/>
        <dbReference type="ChEBI" id="CHEBI:65315"/>
    </reaction>
</comment>
<comment type="function">
    <text evidence="6">Responsible for synthesis of pseudouridine from uracil.</text>
</comment>
<dbReference type="KEGG" id="aft:BBF96_04810"/>
<dbReference type="InterPro" id="IPR036986">
    <property type="entry name" value="S4_RNA-bd_sf"/>
</dbReference>
<dbReference type="SMART" id="SM00363">
    <property type="entry name" value="S4"/>
    <property type="match status" value="1"/>
</dbReference>